<proteinExistence type="inferred from homology"/>
<name>A0A8T1PZL7_CARIL</name>
<keyword evidence="7 9" id="KW-0472">Membrane</keyword>
<evidence type="ECO:0000256" key="8">
    <source>
        <dbReference type="ARBA" id="ARBA00023303"/>
    </source>
</evidence>
<protein>
    <recommendedName>
        <fullName evidence="12">Aluminum-activated malate transporter</fullName>
    </recommendedName>
</protein>
<organism evidence="10 11">
    <name type="scientific">Carya illinoinensis</name>
    <name type="common">Pecan</name>
    <dbReference type="NCBI Taxonomy" id="32201"/>
    <lineage>
        <taxon>Eukaryota</taxon>
        <taxon>Viridiplantae</taxon>
        <taxon>Streptophyta</taxon>
        <taxon>Embryophyta</taxon>
        <taxon>Tracheophyta</taxon>
        <taxon>Spermatophyta</taxon>
        <taxon>Magnoliopsida</taxon>
        <taxon>eudicotyledons</taxon>
        <taxon>Gunneridae</taxon>
        <taxon>Pentapetalae</taxon>
        <taxon>rosids</taxon>
        <taxon>fabids</taxon>
        <taxon>Fagales</taxon>
        <taxon>Juglandaceae</taxon>
        <taxon>Carya</taxon>
    </lineage>
</organism>
<evidence type="ECO:0000313" key="10">
    <source>
        <dbReference type="EMBL" id="KAG6647648.1"/>
    </source>
</evidence>
<evidence type="ECO:0000256" key="1">
    <source>
        <dbReference type="ARBA" id="ARBA00004141"/>
    </source>
</evidence>
<evidence type="ECO:0000256" key="4">
    <source>
        <dbReference type="ARBA" id="ARBA00022692"/>
    </source>
</evidence>
<dbReference type="GO" id="GO:0015743">
    <property type="term" value="P:malate transport"/>
    <property type="evidence" value="ECO:0007669"/>
    <property type="project" value="InterPro"/>
</dbReference>
<feature type="transmembrane region" description="Helical" evidence="9">
    <location>
        <begin position="6"/>
        <end position="29"/>
    </location>
</feature>
<keyword evidence="8" id="KW-0407">Ion channel</keyword>
<keyword evidence="3" id="KW-0813">Transport</keyword>
<dbReference type="Proteomes" id="UP000811609">
    <property type="component" value="Chromosome 7"/>
</dbReference>
<dbReference type="GO" id="GO:0034220">
    <property type="term" value="P:monoatomic ion transmembrane transport"/>
    <property type="evidence" value="ECO:0007669"/>
    <property type="project" value="UniProtKB-KW"/>
</dbReference>
<keyword evidence="11" id="KW-1185">Reference proteome</keyword>
<evidence type="ECO:0000256" key="7">
    <source>
        <dbReference type="ARBA" id="ARBA00023136"/>
    </source>
</evidence>
<evidence type="ECO:0000256" key="6">
    <source>
        <dbReference type="ARBA" id="ARBA00023065"/>
    </source>
</evidence>
<feature type="transmembrane region" description="Helical" evidence="9">
    <location>
        <begin position="201"/>
        <end position="218"/>
    </location>
</feature>
<feature type="transmembrane region" description="Helical" evidence="9">
    <location>
        <begin position="118"/>
        <end position="137"/>
    </location>
</feature>
<dbReference type="EMBL" id="CM031815">
    <property type="protein sequence ID" value="KAG6647648.1"/>
    <property type="molecule type" value="Genomic_DNA"/>
</dbReference>
<dbReference type="InterPro" id="IPR020966">
    <property type="entry name" value="ALMT"/>
</dbReference>
<keyword evidence="4 9" id="KW-0812">Transmembrane</keyword>
<reference evidence="10" key="1">
    <citation type="submission" date="2020-12" db="EMBL/GenBank/DDBJ databases">
        <title>WGS assembly of Carya illinoinensis cv. Pawnee.</title>
        <authorList>
            <person name="Platts A."/>
            <person name="Shu S."/>
            <person name="Wright S."/>
            <person name="Barry K."/>
            <person name="Edger P."/>
            <person name="Pires J.C."/>
            <person name="Schmutz J."/>
        </authorList>
    </citation>
    <scope>NUCLEOTIDE SEQUENCE</scope>
    <source>
        <tissue evidence="10">Leaf</tissue>
    </source>
</reference>
<accession>A0A8T1PZL7</accession>
<comment type="caution">
    <text evidence="10">The sequence shown here is derived from an EMBL/GenBank/DDBJ whole genome shotgun (WGS) entry which is preliminary data.</text>
</comment>
<keyword evidence="6" id="KW-0406">Ion transport</keyword>
<dbReference type="Pfam" id="PF11744">
    <property type="entry name" value="ALMT"/>
    <property type="match status" value="1"/>
</dbReference>
<evidence type="ECO:0000256" key="5">
    <source>
        <dbReference type="ARBA" id="ARBA00022989"/>
    </source>
</evidence>
<dbReference type="GO" id="GO:0016020">
    <property type="term" value="C:membrane"/>
    <property type="evidence" value="ECO:0007669"/>
    <property type="project" value="UniProtKB-SubCell"/>
</dbReference>
<feature type="transmembrane region" description="Helical" evidence="9">
    <location>
        <begin position="174"/>
        <end position="195"/>
    </location>
</feature>
<feature type="transmembrane region" description="Helical" evidence="9">
    <location>
        <begin position="149"/>
        <end position="167"/>
    </location>
</feature>
<feature type="transmembrane region" description="Helical" evidence="9">
    <location>
        <begin position="261"/>
        <end position="282"/>
    </location>
</feature>
<dbReference type="AlphaFoldDB" id="A0A8T1PZL7"/>
<evidence type="ECO:0008006" key="12">
    <source>
        <dbReference type="Google" id="ProtNLM"/>
    </source>
</evidence>
<evidence type="ECO:0000256" key="3">
    <source>
        <dbReference type="ARBA" id="ARBA00022448"/>
    </source>
</evidence>
<dbReference type="PANTHER" id="PTHR31086">
    <property type="entry name" value="ALUMINUM-ACTIVATED MALATE TRANSPORTER 10"/>
    <property type="match status" value="1"/>
</dbReference>
<gene>
    <name evidence="10" type="ORF">CIPAW_07G092500</name>
</gene>
<sequence length="456" mass="50463">MVPVPATFPIYLMFTDVMYIYMVSLQLILEHGSESSFQAKSRRSRKERIFIKTNMGSTVISIPDGEGVPDLEEKKKSHFSLQPIISYLREKKKVLKFSLPPIFSHLREEKTKHDLRKLIHSAKVGTALVLVSLLYLLDPLFKKVGENAMWAIMTVVVIFEFYAGATLSKGLNRGLGTILGGGLGCLAAALAQGVGGRVGDPIVVGVSVFIFAAAATYTRMVPSIKKRYDYGVMIFILTFNLVVVSGIRVQDVMKVARERLSTIGMGFAICIFISLFVFPVWASDELHHSFASKFEDLALSMEGCLEEYFSFMSEKGNQPKANFSSCKSILNSKTKDEALPTTQRETLKEPCEAVGSLLGWTLRELGESILKMRKCHAGVSIVPNLKSTRLELSSVLSSSPSKLMENGNDYGLAMATFVFLLMEVVEKVEEVAKEVEQLGEIAHFRTQLALICPSTL</sequence>
<evidence type="ECO:0000256" key="9">
    <source>
        <dbReference type="SAM" id="Phobius"/>
    </source>
</evidence>
<feature type="transmembrane region" description="Helical" evidence="9">
    <location>
        <begin position="230"/>
        <end position="249"/>
    </location>
</feature>
<evidence type="ECO:0000256" key="2">
    <source>
        <dbReference type="ARBA" id="ARBA00007079"/>
    </source>
</evidence>
<comment type="subcellular location">
    <subcellularLocation>
        <location evidence="1">Membrane</location>
        <topology evidence="1">Multi-pass membrane protein</topology>
    </subcellularLocation>
</comment>
<comment type="similarity">
    <text evidence="2">Belongs to the aromatic acid exporter (TC 2.A.85) family.</text>
</comment>
<keyword evidence="5 9" id="KW-1133">Transmembrane helix</keyword>
<evidence type="ECO:0000313" key="11">
    <source>
        <dbReference type="Proteomes" id="UP000811609"/>
    </source>
</evidence>